<gene>
    <name evidence="3" type="ORF">IAB94_01580</name>
</gene>
<evidence type="ECO:0000256" key="1">
    <source>
        <dbReference type="ARBA" id="ARBA00003238"/>
    </source>
</evidence>
<dbReference type="Gene3D" id="3.30.1180.10">
    <property type="match status" value="1"/>
</dbReference>
<keyword evidence="2" id="KW-0446">Lipid-binding</keyword>
<dbReference type="PANTHER" id="PTHR33434">
    <property type="entry name" value="DEGV DOMAIN-CONTAINING PROTEIN DR_1986-RELATED"/>
    <property type="match status" value="1"/>
</dbReference>
<dbReference type="InterPro" id="IPR043168">
    <property type="entry name" value="DegV_C"/>
</dbReference>
<name>A0A9D1E608_9FIRM</name>
<evidence type="ECO:0000313" key="4">
    <source>
        <dbReference type="Proteomes" id="UP000823913"/>
    </source>
</evidence>
<comment type="function">
    <text evidence="1">May bind long-chain fatty acids, such as palmitate, and may play a role in lipid transport or fatty acid metabolism.</text>
</comment>
<dbReference type="SUPFAM" id="SSF82549">
    <property type="entry name" value="DAK1/DegV-like"/>
    <property type="match status" value="1"/>
</dbReference>
<dbReference type="GO" id="GO:0008289">
    <property type="term" value="F:lipid binding"/>
    <property type="evidence" value="ECO:0007669"/>
    <property type="project" value="UniProtKB-KW"/>
</dbReference>
<dbReference type="InterPro" id="IPR003797">
    <property type="entry name" value="DegV"/>
</dbReference>
<comment type="caution">
    <text evidence="3">The sequence shown here is derived from an EMBL/GenBank/DDBJ whole genome shotgun (WGS) entry which is preliminary data.</text>
</comment>
<proteinExistence type="predicted"/>
<dbReference type="Pfam" id="PF02645">
    <property type="entry name" value="DegV"/>
    <property type="match status" value="1"/>
</dbReference>
<dbReference type="Gene3D" id="3.40.50.10170">
    <property type="match status" value="1"/>
</dbReference>
<dbReference type="PANTHER" id="PTHR33434:SF3">
    <property type="entry name" value="DEGV DOMAIN-CONTAINING PROTEIN YITS"/>
    <property type="match status" value="1"/>
</dbReference>
<dbReference type="AlphaFoldDB" id="A0A9D1E608"/>
<evidence type="ECO:0000313" key="3">
    <source>
        <dbReference type="EMBL" id="HIR66719.1"/>
    </source>
</evidence>
<dbReference type="PROSITE" id="PS51482">
    <property type="entry name" value="DEGV"/>
    <property type="match status" value="1"/>
</dbReference>
<organism evidence="3 4">
    <name type="scientific">Candidatus Coproplasma avicola</name>
    <dbReference type="NCBI Taxonomy" id="2840744"/>
    <lineage>
        <taxon>Bacteria</taxon>
        <taxon>Bacillati</taxon>
        <taxon>Bacillota</taxon>
        <taxon>Clostridia</taxon>
        <taxon>Eubacteriales</taxon>
        <taxon>Candidatus Coproplasma</taxon>
    </lineage>
</organism>
<evidence type="ECO:0000256" key="2">
    <source>
        <dbReference type="ARBA" id="ARBA00023121"/>
    </source>
</evidence>
<accession>A0A9D1E608</accession>
<dbReference type="InterPro" id="IPR050270">
    <property type="entry name" value="DegV_domain_contain"/>
</dbReference>
<reference evidence="3" key="1">
    <citation type="submission" date="2020-10" db="EMBL/GenBank/DDBJ databases">
        <authorList>
            <person name="Gilroy R."/>
        </authorList>
    </citation>
    <scope>NUCLEOTIDE SEQUENCE</scope>
    <source>
        <strain evidence="3">ChiW16-3235</strain>
    </source>
</reference>
<dbReference type="EMBL" id="DVHK01000039">
    <property type="protein sequence ID" value="HIR66719.1"/>
    <property type="molecule type" value="Genomic_DNA"/>
</dbReference>
<protein>
    <submittedName>
        <fullName evidence="3">DegV family protein</fullName>
    </submittedName>
</protein>
<reference evidence="3" key="2">
    <citation type="journal article" date="2021" name="PeerJ">
        <title>Extensive microbial diversity within the chicken gut microbiome revealed by metagenomics and culture.</title>
        <authorList>
            <person name="Gilroy R."/>
            <person name="Ravi A."/>
            <person name="Getino M."/>
            <person name="Pursley I."/>
            <person name="Horton D.L."/>
            <person name="Alikhan N.F."/>
            <person name="Baker D."/>
            <person name="Gharbi K."/>
            <person name="Hall N."/>
            <person name="Watson M."/>
            <person name="Adriaenssens E.M."/>
            <person name="Foster-Nyarko E."/>
            <person name="Jarju S."/>
            <person name="Secka A."/>
            <person name="Antonio M."/>
            <person name="Oren A."/>
            <person name="Chaudhuri R.R."/>
            <person name="La Ragione R."/>
            <person name="Hildebrand F."/>
            <person name="Pallen M.J."/>
        </authorList>
    </citation>
    <scope>NUCLEOTIDE SEQUENCE</scope>
    <source>
        <strain evidence="3">ChiW16-3235</strain>
    </source>
</reference>
<dbReference type="Proteomes" id="UP000823913">
    <property type="component" value="Unassembled WGS sequence"/>
</dbReference>
<sequence>MKKFDIYADSGANIPDSIVDEYNINVVPFTCVIDGVETPCYKKGQSSREMALKFYAAMREGCDTSTTLINCDKFYEAIEPSLKKGNDVIITTISSGISGTYKQACAAAERAMENYPELKVHVFDAYNASMGEGLFTLAAARMRNENKTFDEVCSWLEANKLNMHSVFTVSDLKYLKKGGRVSATKAIAGTLLNIKPVLVAGAHGTIEVAETVRGRKKALARLAEMFGEEVVNPSAQTISICHADCEDDANYLADLIRAKGASDIIIEVYDICTGSHVGPGTVALFFMGEDRSVTLAAKEKNSVIKNIAAKFRRGE</sequence>
<dbReference type="NCBIfam" id="TIGR00762">
    <property type="entry name" value="DegV"/>
    <property type="match status" value="1"/>
</dbReference>